<comment type="caution">
    <text evidence="2">The sequence shown here is derived from an EMBL/GenBank/DDBJ whole genome shotgun (WGS) entry which is preliminary data.</text>
</comment>
<evidence type="ECO:0000256" key="1">
    <source>
        <dbReference type="SAM" id="Phobius"/>
    </source>
</evidence>
<dbReference type="Proteomes" id="UP001630127">
    <property type="component" value="Unassembled WGS sequence"/>
</dbReference>
<proteinExistence type="predicted"/>
<evidence type="ECO:0000313" key="3">
    <source>
        <dbReference type="Proteomes" id="UP001630127"/>
    </source>
</evidence>
<keyword evidence="1" id="KW-0472">Membrane</keyword>
<keyword evidence="1" id="KW-0812">Transmembrane</keyword>
<protein>
    <submittedName>
        <fullName evidence="2">Uncharacterized protein</fullName>
    </submittedName>
</protein>
<evidence type="ECO:0000313" key="2">
    <source>
        <dbReference type="EMBL" id="KAL3500106.1"/>
    </source>
</evidence>
<dbReference type="AlphaFoldDB" id="A0ABD2XXI8"/>
<gene>
    <name evidence="2" type="ORF">ACH5RR_039199</name>
</gene>
<keyword evidence="3" id="KW-1185">Reference proteome</keyword>
<organism evidence="2 3">
    <name type="scientific">Cinchona calisaya</name>
    <dbReference type="NCBI Taxonomy" id="153742"/>
    <lineage>
        <taxon>Eukaryota</taxon>
        <taxon>Viridiplantae</taxon>
        <taxon>Streptophyta</taxon>
        <taxon>Embryophyta</taxon>
        <taxon>Tracheophyta</taxon>
        <taxon>Spermatophyta</taxon>
        <taxon>Magnoliopsida</taxon>
        <taxon>eudicotyledons</taxon>
        <taxon>Gunneridae</taxon>
        <taxon>Pentapetalae</taxon>
        <taxon>asterids</taxon>
        <taxon>lamiids</taxon>
        <taxon>Gentianales</taxon>
        <taxon>Rubiaceae</taxon>
        <taxon>Cinchonoideae</taxon>
        <taxon>Cinchoneae</taxon>
        <taxon>Cinchona</taxon>
    </lineage>
</organism>
<keyword evidence="1" id="KW-1133">Transmembrane helix</keyword>
<reference evidence="2 3" key="1">
    <citation type="submission" date="2024-11" db="EMBL/GenBank/DDBJ databases">
        <title>A near-complete genome assembly of Cinchona calisaya.</title>
        <authorList>
            <person name="Lian D.C."/>
            <person name="Zhao X.W."/>
            <person name="Wei L."/>
        </authorList>
    </citation>
    <scope>NUCLEOTIDE SEQUENCE [LARGE SCALE GENOMIC DNA]</scope>
    <source>
        <tissue evidence="2">Nenye</tissue>
    </source>
</reference>
<accession>A0ABD2XXI8</accession>
<dbReference type="EMBL" id="JBJUIK010000016">
    <property type="protein sequence ID" value="KAL3500106.1"/>
    <property type="molecule type" value="Genomic_DNA"/>
</dbReference>
<name>A0ABD2XXI8_9GENT</name>
<sequence length="96" mass="10782">MGLFQFFDWYPFFVYFSHPGMPSSLVVLVSFFGRLLAYCGVIRLDLMEHLNGQFKLLFGTRVCSSSSGNGFSAAAWYVRGQIHSPMASRPTSSQDL</sequence>
<feature type="transmembrane region" description="Helical" evidence="1">
    <location>
        <begin position="20"/>
        <end position="41"/>
    </location>
</feature>